<protein>
    <recommendedName>
        <fullName evidence="7">Zn(2)-C6 fungal-type domain-containing protein</fullName>
    </recommendedName>
</protein>
<evidence type="ECO:0000256" key="5">
    <source>
        <dbReference type="ARBA" id="ARBA00023242"/>
    </source>
</evidence>
<dbReference type="PROSITE" id="PS00463">
    <property type="entry name" value="ZN2_CY6_FUNGAL_1"/>
    <property type="match status" value="1"/>
</dbReference>
<gene>
    <name evidence="8" type="ORF">PFICI_04275</name>
</gene>
<feature type="domain" description="Zn(2)-C6 fungal-type" evidence="7">
    <location>
        <begin position="10"/>
        <end position="40"/>
    </location>
</feature>
<keyword evidence="4" id="KW-0804">Transcription</keyword>
<dbReference type="SUPFAM" id="SSF57701">
    <property type="entry name" value="Zn2/Cys6 DNA-binding domain"/>
    <property type="match status" value="1"/>
</dbReference>
<dbReference type="InterPro" id="IPR050815">
    <property type="entry name" value="TF_fung"/>
</dbReference>
<dbReference type="eggNOG" id="ENOG502SID0">
    <property type="taxonomic scope" value="Eukaryota"/>
</dbReference>
<dbReference type="CDD" id="cd12148">
    <property type="entry name" value="fungal_TF_MHR"/>
    <property type="match status" value="1"/>
</dbReference>
<dbReference type="GO" id="GO:0005634">
    <property type="term" value="C:nucleus"/>
    <property type="evidence" value="ECO:0007669"/>
    <property type="project" value="UniProtKB-SubCell"/>
</dbReference>
<keyword evidence="9" id="KW-1185">Reference proteome</keyword>
<dbReference type="GO" id="GO:0008270">
    <property type="term" value="F:zinc ion binding"/>
    <property type="evidence" value="ECO:0007669"/>
    <property type="project" value="InterPro"/>
</dbReference>
<dbReference type="InterPro" id="IPR007219">
    <property type="entry name" value="XnlR_reg_dom"/>
</dbReference>
<accession>W3X8P9</accession>
<dbReference type="GO" id="GO:0000981">
    <property type="term" value="F:DNA-binding transcription factor activity, RNA polymerase II-specific"/>
    <property type="evidence" value="ECO:0007669"/>
    <property type="project" value="InterPro"/>
</dbReference>
<dbReference type="SMART" id="SM00906">
    <property type="entry name" value="Fungal_trans"/>
    <property type="match status" value="1"/>
</dbReference>
<evidence type="ECO:0000256" key="6">
    <source>
        <dbReference type="SAM" id="MobiDB-lite"/>
    </source>
</evidence>
<dbReference type="OMA" id="IYPAAWM"/>
<keyword evidence="3" id="KW-0805">Transcription regulation</keyword>
<name>W3X8P9_PESFW</name>
<dbReference type="Pfam" id="PF00172">
    <property type="entry name" value="Zn_clus"/>
    <property type="match status" value="1"/>
</dbReference>
<organism evidence="8 9">
    <name type="scientific">Pestalotiopsis fici (strain W106-1 / CGMCC3.15140)</name>
    <dbReference type="NCBI Taxonomy" id="1229662"/>
    <lineage>
        <taxon>Eukaryota</taxon>
        <taxon>Fungi</taxon>
        <taxon>Dikarya</taxon>
        <taxon>Ascomycota</taxon>
        <taxon>Pezizomycotina</taxon>
        <taxon>Sordariomycetes</taxon>
        <taxon>Xylariomycetidae</taxon>
        <taxon>Amphisphaeriales</taxon>
        <taxon>Sporocadaceae</taxon>
        <taxon>Pestalotiopsis</taxon>
    </lineage>
</organism>
<evidence type="ECO:0000256" key="1">
    <source>
        <dbReference type="ARBA" id="ARBA00004123"/>
    </source>
</evidence>
<dbReference type="GeneID" id="19269288"/>
<evidence type="ECO:0000256" key="3">
    <source>
        <dbReference type="ARBA" id="ARBA00023015"/>
    </source>
</evidence>
<dbReference type="InParanoid" id="W3X8P9"/>
<sequence>MSTAPRALQACRPCKQQKRKCDKSQPICGLCERSGRSCDYSSSVPVVAPTTADLEALQSRLDELESRLNNSHGTPPAFARTATQSVNSSNDDASQCLYQSENTSSLHTPPSAVYSRDEGASRAHAALFLDIDCYKWSGFSIKGISGEIPVDVLALLTQGDAIMDVYAAYFDTVHTWFPVVSKKRIDLGIPMRHGGPELAVLFLAMKLLVTLPKDVTNSPVYVAVKQFLSLLEARGCCSFTCLQAMMLVALYEYSHAIYPGAWMTVGACSRYADIIGVTGAGSTLDIVHSVTTWSEAEERRRIWWGMYILDRAISIGSRRRFSMPEPSENSTLPSDDSGWDRGDAMRAVNLSVTTDPSVRQSPFARLCQSAMLLSRAMQCISLTGPPESQQNEVFSVLSDQLMNFLSVVDSEVSSTVTDPDNSLLLLGPRCLTGSALFLILDIFSCPEKMSQIPGYISTPGAKSNEELQRQVWASSLLKRVTEAFAKFGTGWIDTLNSSEDAPQLGQFPSLALDAFYSTMATLLWYRREGMEDWNEASLAHTRRILQVVGARWKAASHYVQIAERSYNTICP</sequence>
<evidence type="ECO:0000313" key="9">
    <source>
        <dbReference type="Proteomes" id="UP000030651"/>
    </source>
</evidence>
<reference evidence="9" key="1">
    <citation type="journal article" date="2015" name="BMC Genomics">
        <title>Genomic and transcriptomic analysis of the endophytic fungus Pestalotiopsis fici reveals its lifestyle and high potential for synthesis of natural products.</title>
        <authorList>
            <person name="Wang X."/>
            <person name="Zhang X."/>
            <person name="Liu L."/>
            <person name="Xiang M."/>
            <person name="Wang W."/>
            <person name="Sun X."/>
            <person name="Che Y."/>
            <person name="Guo L."/>
            <person name="Liu G."/>
            <person name="Guo L."/>
            <person name="Wang C."/>
            <person name="Yin W.B."/>
            <person name="Stadler M."/>
            <person name="Zhang X."/>
            <person name="Liu X."/>
        </authorList>
    </citation>
    <scope>NUCLEOTIDE SEQUENCE [LARGE SCALE GENOMIC DNA]</scope>
    <source>
        <strain evidence="9">W106-1 / CGMCC3.15140</strain>
    </source>
</reference>
<dbReference type="KEGG" id="pfy:PFICI_04275"/>
<dbReference type="STRING" id="1229662.W3X8P9"/>
<dbReference type="PANTHER" id="PTHR47338">
    <property type="entry name" value="ZN(II)2CYS6 TRANSCRIPTION FACTOR (EUROFUNG)-RELATED"/>
    <property type="match status" value="1"/>
</dbReference>
<dbReference type="OrthoDB" id="3862662at2759"/>
<dbReference type="InterPro" id="IPR001138">
    <property type="entry name" value="Zn2Cys6_DnaBD"/>
</dbReference>
<keyword evidence="5" id="KW-0539">Nucleus</keyword>
<feature type="compositionally biased region" description="Polar residues" evidence="6">
    <location>
        <begin position="81"/>
        <end position="92"/>
    </location>
</feature>
<dbReference type="CDD" id="cd00067">
    <property type="entry name" value="GAL4"/>
    <property type="match status" value="1"/>
</dbReference>
<dbReference type="GO" id="GO:0003677">
    <property type="term" value="F:DNA binding"/>
    <property type="evidence" value="ECO:0007669"/>
    <property type="project" value="InterPro"/>
</dbReference>
<dbReference type="HOGENOM" id="CLU_023880_3_0_1"/>
<dbReference type="InterPro" id="IPR036864">
    <property type="entry name" value="Zn2-C6_fun-type_DNA-bd_sf"/>
</dbReference>
<feature type="region of interest" description="Disordered" evidence="6">
    <location>
        <begin position="67"/>
        <end position="92"/>
    </location>
</feature>
<dbReference type="GO" id="GO:0006351">
    <property type="term" value="P:DNA-templated transcription"/>
    <property type="evidence" value="ECO:0007669"/>
    <property type="project" value="InterPro"/>
</dbReference>
<dbReference type="PANTHER" id="PTHR47338:SF20">
    <property type="entry name" value="ZN(II)2CYS6 TRANSCRIPTION FACTOR (EUROFUNG)"/>
    <property type="match status" value="1"/>
</dbReference>
<comment type="subcellular location">
    <subcellularLocation>
        <location evidence="1">Nucleus</location>
    </subcellularLocation>
</comment>
<dbReference type="Pfam" id="PF04082">
    <property type="entry name" value="Fungal_trans"/>
    <property type="match status" value="1"/>
</dbReference>
<dbReference type="AlphaFoldDB" id="W3X8P9"/>
<keyword evidence="2" id="KW-0479">Metal-binding</keyword>
<dbReference type="EMBL" id="KI912111">
    <property type="protein sequence ID" value="ETS82399.1"/>
    <property type="molecule type" value="Genomic_DNA"/>
</dbReference>
<dbReference type="PROSITE" id="PS50048">
    <property type="entry name" value="ZN2_CY6_FUNGAL_2"/>
    <property type="match status" value="1"/>
</dbReference>
<dbReference type="Proteomes" id="UP000030651">
    <property type="component" value="Unassembled WGS sequence"/>
</dbReference>
<evidence type="ECO:0000256" key="4">
    <source>
        <dbReference type="ARBA" id="ARBA00023163"/>
    </source>
</evidence>
<dbReference type="Gene3D" id="4.10.240.10">
    <property type="entry name" value="Zn(2)-C6 fungal-type DNA-binding domain"/>
    <property type="match status" value="1"/>
</dbReference>
<dbReference type="SMART" id="SM00066">
    <property type="entry name" value="GAL4"/>
    <property type="match status" value="1"/>
</dbReference>
<dbReference type="RefSeq" id="XP_007831047.1">
    <property type="nucleotide sequence ID" value="XM_007832856.1"/>
</dbReference>
<proteinExistence type="predicted"/>
<evidence type="ECO:0000256" key="2">
    <source>
        <dbReference type="ARBA" id="ARBA00022723"/>
    </source>
</evidence>
<evidence type="ECO:0000313" key="8">
    <source>
        <dbReference type="EMBL" id="ETS82399.1"/>
    </source>
</evidence>
<evidence type="ECO:0000259" key="7">
    <source>
        <dbReference type="PROSITE" id="PS50048"/>
    </source>
</evidence>